<dbReference type="NCBIfam" id="TIGR02985">
    <property type="entry name" value="Sig70_bacteroi1"/>
    <property type="match status" value="1"/>
</dbReference>
<organism evidence="7">
    <name type="scientific">marine sediment metagenome</name>
    <dbReference type="NCBI Taxonomy" id="412755"/>
    <lineage>
        <taxon>unclassified sequences</taxon>
        <taxon>metagenomes</taxon>
        <taxon>ecological metagenomes</taxon>
    </lineage>
</organism>
<comment type="caution">
    <text evidence="7">The sequence shown here is derived from an EMBL/GenBank/DDBJ whole genome shotgun (WGS) entry which is preliminary data.</text>
</comment>
<dbReference type="AlphaFoldDB" id="X0WZA0"/>
<dbReference type="InterPro" id="IPR007627">
    <property type="entry name" value="RNA_pol_sigma70_r2"/>
</dbReference>
<evidence type="ECO:0000259" key="5">
    <source>
        <dbReference type="Pfam" id="PF04542"/>
    </source>
</evidence>
<evidence type="ECO:0000259" key="6">
    <source>
        <dbReference type="Pfam" id="PF08281"/>
    </source>
</evidence>
<feature type="domain" description="RNA polymerase sigma factor 70 region 4 type 2" evidence="6">
    <location>
        <begin position="110"/>
        <end position="162"/>
    </location>
</feature>
<dbReference type="PANTHER" id="PTHR43133:SF46">
    <property type="entry name" value="RNA POLYMERASE SIGMA-70 FACTOR ECF SUBFAMILY"/>
    <property type="match status" value="1"/>
</dbReference>
<dbReference type="InterPro" id="IPR014327">
    <property type="entry name" value="RNA_pol_sigma70_bacteroid"/>
</dbReference>
<dbReference type="Pfam" id="PF08281">
    <property type="entry name" value="Sigma70_r4_2"/>
    <property type="match status" value="1"/>
</dbReference>
<dbReference type="InterPro" id="IPR013324">
    <property type="entry name" value="RNA_pol_sigma_r3/r4-like"/>
</dbReference>
<evidence type="ECO:0000313" key="7">
    <source>
        <dbReference type="EMBL" id="GAG28512.1"/>
    </source>
</evidence>
<reference evidence="7" key="1">
    <citation type="journal article" date="2014" name="Front. Microbiol.">
        <title>High frequency of phylogenetically diverse reductive dehalogenase-homologous genes in deep subseafloor sedimentary metagenomes.</title>
        <authorList>
            <person name="Kawai M."/>
            <person name="Futagami T."/>
            <person name="Toyoda A."/>
            <person name="Takaki Y."/>
            <person name="Nishi S."/>
            <person name="Hori S."/>
            <person name="Arai W."/>
            <person name="Tsubouchi T."/>
            <person name="Morono Y."/>
            <person name="Uchiyama I."/>
            <person name="Ito T."/>
            <person name="Fujiyama A."/>
            <person name="Inagaki F."/>
            <person name="Takami H."/>
        </authorList>
    </citation>
    <scope>NUCLEOTIDE SEQUENCE</scope>
    <source>
        <strain evidence="7">Expedition CK06-06</strain>
    </source>
</reference>
<dbReference type="PANTHER" id="PTHR43133">
    <property type="entry name" value="RNA POLYMERASE ECF-TYPE SIGMA FACTO"/>
    <property type="match status" value="1"/>
</dbReference>
<dbReference type="GO" id="GO:0006352">
    <property type="term" value="P:DNA-templated transcription initiation"/>
    <property type="evidence" value="ECO:0007669"/>
    <property type="project" value="InterPro"/>
</dbReference>
<dbReference type="Pfam" id="PF04542">
    <property type="entry name" value="Sigma70_r2"/>
    <property type="match status" value="1"/>
</dbReference>
<dbReference type="GO" id="GO:0003677">
    <property type="term" value="F:DNA binding"/>
    <property type="evidence" value="ECO:0007669"/>
    <property type="project" value="InterPro"/>
</dbReference>
<keyword evidence="4" id="KW-0804">Transcription</keyword>
<dbReference type="SUPFAM" id="SSF88659">
    <property type="entry name" value="Sigma3 and sigma4 domains of RNA polymerase sigma factors"/>
    <property type="match status" value="1"/>
</dbReference>
<evidence type="ECO:0000256" key="2">
    <source>
        <dbReference type="ARBA" id="ARBA00023015"/>
    </source>
</evidence>
<evidence type="ECO:0008006" key="8">
    <source>
        <dbReference type="Google" id="ProtNLM"/>
    </source>
</evidence>
<dbReference type="CDD" id="cd06171">
    <property type="entry name" value="Sigma70_r4"/>
    <property type="match status" value="1"/>
</dbReference>
<dbReference type="InterPro" id="IPR036388">
    <property type="entry name" value="WH-like_DNA-bd_sf"/>
</dbReference>
<dbReference type="NCBIfam" id="TIGR02937">
    <property type="entry name" value="sigma70-ECF"/>
    <property type="match status" value="1"/>
</dbReference>
<dbReference type="InterPro" id="IPR013325">
    <property type="entry name" value="RNA_pol_sigma_r2"/>
</dbReference>
<proteinExistence type="inferred from homology"/>
<dbReference type="InterPro" id="IPR013249">
    <property type="entry name" value="RNA_pol_sigma70_r4_t2"/>
</dbReference>
<dbReference type="InterPro" id="IPR014284">
    <property type="entry name" value="RNA_pol_sigma-70_dom"/>
</dbReference>
<dbReference type="EMBL" id="BARS01047564">
    <property type="protein sequence ID" value="GAG28512.1"/>
    <property type="molecule type" value="Genomic_DNA"/>
</dbReference>
<keyword evidence="2" id="KW-0805">Transcription regulation</keyword>
<dbReference type="GO" id="GO:0016987">
    <property type="term" value="F:sigma factor activity"/>
    <property type="evidence" value="ECO:0007669"/>
    <property type="project" value="UniProtKB-KW"/>
</dbReference>
<sequence>MANTLDKTTFERLFKDEFKGLVLFAIQYVKDYEAAREIVQVAFIGLWDKRDQIDPSRQVKSYLSTTVRNRSLNYLRDNKKFDTRLLTQENLYPLASYEQADRLVEKELKERIQEAISELPEKCREVFLLSRNEHLKYQAIADQLQISVKTVETQMSKALQHLRIRLKEYLVVVLILICLPMPDTGCQIHQLTSSPAHQFTNSPTSIRV</sequence>
<gene>
    <name evidence="7" type="ORF">S01H1_71428</name>
</gene>
<accession>X0WZA0</accession>
<comment type="similarity">
    <text evidence="1">Belongs to the sigma-70 factor family. ECF subfamily.</text>
</comment>
<protein>
    <recommendedName>
        <fullName evidence="8">HTH luxR-type domain-containing protein</fullName>
    </recommendedName>
</protein>
<dbReference type="Gene3D" id="1.10.10.10">
    <property type="entry name" value="Winged helix-like DNA-binding domain superfamily/Winged helix DNA-binding domain"/>
    <property type="match status" value="1"/>
</dbReference>
<dbReference type="Gene3D" id="1.10.1740.10">
    <property type="match status" value="1"/>
</dbReference>
<dbReference type="InterPro" id="IPR039425">
    <property type="entry name" value="RNA_pol_sigma-70-like"/>
</dbReference>
<evidence type="ECO:0000256" key="4">
    <source>
        <dbReference type="ARBA" id="ARBA00023163"/>
    </source>
</evidence>
<dbReference type="SUPFAM" id="SSF88946">
    <property type="entry name" value="Sigma2 domain of RNA polymerase sigma factors"/>
    <property type="match status" value="1"/>
</dbReference>
<evidence type="ECO:0000256" key="1">
    <source>
        <dbReference type="ARBA" id="ARBA00010641"/>
    </source>
</evidence>
<evidence type="ECO:0000256" key="3">
    <source>
        <dbReference type="ARBA" id="ARBA00023082"/>
    </source>
</evidence>
<name>X0WZA0_9ZZZZ</name>
<feature type="non-terminal residue" evidence="7">
    <location>
        <position position="208"/>
    </location>
</feature>
<keyword evidence="3" id="KW-0731">Sigma factor</keyword>
<feature type="domain" description="RNA polymerase sigma-70 region 2" evidence="5">
    <location>
        <begin position="24"/>
        <end position="80"/>
    </location>
</feature>